<keyword evidence="9" id="KW-0472">Membrane</keyword>
<dbReference type="Proteomes" id="UP001237642">
    <property type="component" value="Unassembled WGS sequence"/>
</dbReference>
<dbReference type="AlphaFoldDB" id="A0AAD8LZB4"/>
<evidence type="ECO:0000256" key="7">
    <source>
        <dbReference type="ARBA" id="ARBA00022737"/>
    </source>
</evidence>
<dbReference type="GO" id="GO:0005886">
    <property type="term" value="C:plasma membrane"/>
    <property type="evidence" value="ECO:0007669"/>
    <property type="project" value="UniProtKB-SubCell"/>
</dbReference>
<dbReference type="SUPFAM" id="SSF52058">
    <property type="entry name" value="L domain-like"/>
    <property type="match status" value="1"/>
</dbReference>
<feature type="domain" description="Protein kinase" evidence="11">
    <location>
        <begin position="1"/>
        <end position="176"/>
    </location>
</feature>
<dbReference type="PANTHER" id="PTHR48053">
    <property type="entry name" value="LEUCINE RICH REPEAT FAMILY PROTEIN, EXPRESSED"/>
    <property type="match status" value="1"/>
</dbReference>
<protein>
    <recommendedName>
        <fullName evidence="11">Protein kinase domain-containing protein</fullName>
    </recommendedName>
</protein>
<evidence type="ECO:0000256" key="10">
    <source>
        <dbReference type="ARBA" id="ARBA00023170"/>
    </source>
</evidence>
<name>A0AAD8LZB4_9APIA</name>
<dbReference type="Pfam" id="PF00560">
    <property type="entry name" value="LRR_1"/>
    <property type="match status" value="2"/>
</dbReference>
<evidence type="ECO:0000256" key="5">
    <source>
        <dbReference type="ARBA" id="ARBA00022692"/>
    </source>
</evidence>
<keyword evidence="6" id="KW-0732">Signal</keyword>
<keyword evidence="3" id="KW-1003">Cell membrane</keyword>
<dbReference type="InterPro" id="IPR011009">
    <property type="entry name" value="Kinase-like_dom_sf"/>
</dbReference>
<evidence type="ECO:0000256" key="4">
    <source>
        <dbReference type="ARBA" id="ARBA00022614"/>
    </source>
</evidence>
<keyword evidence="4" id="KW-0433">Leucine-rich repeat</keyword>
<evidence type="ECO:0000256" key="6">
    <source>
        <dbReference type="ARBA" id="ARBA00022729"/>
    </source>
</evidence>
<dbReference type="InterPro" id="IPR000719">
    <property type="entry name" value="Prot_kinase_dom"/>
</dbReference>
<dbReference type="InterPro" id="IPR051716">
    <property type="entry name" value="Plant_RL_S/T_kinase"/>
</dbReference>
<keyword evidence="13" id="KW-1185">Reference proteome</keyword>
<dbReference type="InterPro" id="IPR032675">
    <property type="entry name" value="LRR_dom_sf"/>
</dbReference>
<keyword evidence="7" id="KW-0677">Repeat</keyword>
<comment type="subcellular location">
    <subcellularLocation>
        <location evidence="1">Cell membrane</location>
    </subcellularLocation>
    <subcellularLocation>
        <location evidence="2">Membrane</location>
        <topology evidence="2">Single-pass type I membrane protein</topology>
    </subcellularLocation>
</comment>
<comment type="caution">
    <text evidence="12">The sequence shown here is derived from an EMBL/GenBank/DDBJ whole genome shotgun (WGS) entry which is preliminary data.</text>
</comment>
<dbReference type="InterPro" id="IPR001611">
    <property type="entry name" value="Leu-rich_rpt"/>
</dbReference>
<dbReference type="SUPFAM" id="SSF56112">
    <property type="entry name" value="Protein kinase-like (PK-like)"/>
    <property type="match status" value="1"/>
</dbReference>
<evidence type="ECO:0000313" key="12">
    <source>
        <dbReference type="EMBL" id="KAK1355980.1"/>
    </source>
</evidence>
<dbReference type="EMBL" id="JAUIZM010000011">
    <property type="protein sequence ID" value="KAK1355980.1"/>
    <property type="molecule type" value="Genomic_DNA"/>
</dbReference>
<proteinExistence type="predicted"/>
<dbReference type="FunFam" id="3.80.10.10:FF:000299">
    <property type="entry name" value="Piriformospora indica-insensitive protein 2"/>
    <property type="match status" value="1"/>
</dbReference>
<keyword evidence="10" id="KW-0675">Receptor</keyword>
<evidence type="ECO:0000313" key="13">
    <source>
        <dbReference type="Proteomes" id="UP001237642"/>
    </source>
</evidence>
<sequence>MSRNKISGAVPAELGNLKTLEALHLDSNELEGEIPAELGNLVLLLELNLSNNHLTGDIPQSLCKLLKLSLLDLSTNKMKGSIPKELDSSNWANVARSYGYMAPELAFSKLITAKADVYSFGVVALEVMMGRHPAEFLSTLPWDLDLAPNDVLDQRLPLPTERVPEDVKFVFSAALA</sequence>
<dbReference type="PROSITE" id="PS50011">
    <property type="entry name" value="PROTEIN_KINASE_DOM"/>
    <property type="match status" value="1"/>
</dbReference>
<evidence type="ECO:0000256" key="1">
    <source>
        <dbReference type="ARBA" id="ARBA00004236"/>
    </source>
</evidence>
<reference evidence="12" key="2">
    <citation type="submission" date="2023-05" db="EMBL/GenBank/DDBJ databases">
        <authorList>
            <person name="Schelkunov M.I."/>
        </authorList>
    </citation>
    <scope>NUCLEOTIDE SEQUENCE</scope>
    <source>
        <strain evidence="12">Hsosn_3</strain>
        <tissue evidence="12">Leaf</tissue>
    </source>
</reference>
<dbReference type="Gene3D" id="3.80.10.10">
    <property type="entry name" value="Ribonuclease Inhibitor"/>
    <property type="match status" value="1"/>
</dbReference>
<accession>A0AAD8LZB4</accession>
<dbReference type="PANTHER" id="PTHR48053:SF32">
    <property type="entry name" value="LEUCINE RICH REPEAT FAMILY PROTEIN, EXPRESSED"/>
    <property type="match status" value="1"/>
</dbReference>
<keyword evidence="5" id="KW-0812">Transmembrane</keyword>
<evidence type="ECO:0000256" key="3">
    <source>
        <dbReference type="ARBA" id="ARBA00022475"/>
    </source>
</evidence>
<keyword evidence="8" id="KW-1133">Transmembrane helix</keyword>
<evidence type="ECO:0000256" key="8">
    <source>
        <dbReference type="ARBA" id="ARBA00022989"/>
    </source>
</evidence>
<evidence type="ECO:0000256" key="9">
    <source>
        <dbReference type="ARBA" id="ARBA00023136"/>
    </source>
</evidence>
<evidence type="ECO:0000259" key="11">
    <source>
        <dbReference type="PROSITE" id="PS50011"/>
    </source>
</evidence>
<dbReference type="GO" id="GO:0004672">
    <property type="term" value="F:protein kinase activity"/>
    <property type="evidence" value="ECO:0007669"/>
    <property type="project" value="InterPro"/>
</dbReference>
<reference evidence="12" key="1">
    <citation type="submission" date="2023-02" db="EMBL/GenBank/DDBJ databases">
        <title>Genome of toxic invasive species Heracleum sosnowskyi carries increased number of genes despite the absence of recent whole-genome duplications.</title>
        <authorList>
            <person name="Schelkunov M."/>
            <person name="Shtratnikova V."/>
            <person name="Makarenko M."/>
            <person name="Klepikova A."/>
            <person name="Omelchenko D."/>
            <person name="Novikova G."/>
            <person name="Obukhova E."/>
            <person name="Bogdanov V."/>
            <person name="Penin A."/>
            <person name="Logacheva M."/>
        </authorList>
    </citation>
    <scope>NUCLEOTIDE SEQUENCE</scope>
    <source>
        <strain evidence="12">Hsosn_3</strain>
        <tissue evidence="12">Leaf</tissue>
    </source>
</reference>
<dbReference type="InterPro" id="IPR001245">
    <property type="entry name" value="Ser-Thr/Tyr_kinase_cat_dom"/>
</dbReference>
<organism evidence="12 13">
    <name type="scientific">Heracleum sosnowskyi</name>
    <dbReference type="NCBI Taxonomy" id="360622"/>
    <lineage>
        <taxon>Eukaryota</taxon>
        <taxon>Viridiplantae</taxon>
        <taxon>Streptophyta</taxon>
        <taxon>Embryophyta</taxon>
        <taxon>Tracheophyta</taxon>
        <taxon>Spermatophyta</taxon>
        <taxon>Magnoliopsida</taxon>
        <taxon>eudicotyledons</taxon>
        <taxon>Gunneridae</taxon>
        <taxon>Pentapetalae</taxon>
        <taxon>asterids</taxon>
        <taxon>campanulids</taxon>
        <taxon>Apiales</taxon>
        <taxon>Apiaceae</taxon>
        <taxon>Apioideae</taxon>
        <taxon>apioid superclade</taxon>
        <taxon>Tordylieae</taxon>
        <taxon>Tordyliinae</taxon>
        <taxon>Heracleum</taxon>
    </lineage>
</organism>
<dbReference type="GO" id="GO:0005524">
    <property type="term" value="F:ATP binding"/>
    <property type="evidence" value="ECO:0007669"/>
    <property type="project" value="InterPro"/>
</dbReference>
<evidence type="ECO:0000256" key="2">
    <source>
        <dbReference type="ARBA" id="ARBA00004479"/>
    </source>
</evidence>
<gene>
    <name evidence="12" type="ORF">POM88_049236</name>
</gene>
<dbReference type="Pfam" id="PF07714">
    <property type="entry name" value="PK_Tyr_Ser-Thr"/>
    <property type="match status" value="1"/>
</dbReference>